<dbReference type="InterPro" id="IPR029010">
    <property type="entry name" value="ThuA-like"/>
</dbReference>
<evidence type="ECO:0000256" key="1">
    <source>
        <dbReference type="SAM" id="Phobius"/>
    </source>
</evidence>
<dbReference type="PANTHER" id="PTHR40469">
    <property type="entry name" value="SECRETED GLYCOSYL HYDROLASE"/>
    <property type="match status" value="1"/>
</dbReference>
<dbReference type="Pfam" id="PF06283">
    <property type="entry name" value="ThuA"/>
    <property type="match status" value="1"/>
</dbReference>
<proteinExistence type="predicted"/>
<protein>
    <submittedName>
        <fullName evidence="4">Trehalose utilization-domain-containing protein</fullName>
    </submittedName>
</protein>
<keyword evidence="1" id="KW-1133">Transmembrane helix</keyword>
<reference evidence="4" key="1">
    <citation type="submission" date="2023-06" db="EMBL/GenBank/DDBJ databases">
        <authorList>
            <consortium name="Lawrence Berkeley National Laboratory"/>
            <person name="Ahrendt S."/>
            <person name="Sahu N."/>
            <person name="Indic B."/>
            <person name="Wong-Bajracharya J."/>
            <person name="Merenyi Z."/>
            <person name="Ke H.-M."/>
            <person name="Monk M."/>
            <person name="Kocsube S."/>
            <person name="Drula E."/>
            <person name="Lipzen A."/>
            <person name="Balint B."/>
            <person name="Henrissat B."/>
            <person name="Andreopoulos B."/>
            <person name="Martin F.M."/>
            <person name="Harder C.B."/>
            <person name="Rigling D."/>
            <person name="Ford K.L."/>
            <person name="Foster G.D."/>
            <person name="Pangilinan J."/>
            <person name="Papanicolaou A."/>
            <person name="Barry K."/>
            <person name="LaButti K."/>
            <person name="Viragh M."/>
            <person name="Koriabine M."/>
            <person name="Yan M."/>
            <person name="Riley R."/>
            <person name="Champramary S."/>
            <person name="Plett K.L."/>
            <person name="Tsai I.J."/>
            <person name="Slot J."/>
            <person name="Sipos G."/>
            <person name="Plett J."/>
            <person name="Nagy L.G."/>
            <person name="Grigoriev I.V."/>
        </authorList>
    </citation>
    <scope>NUCLEOTIDE SEQUENCE</scope>
    <source>
        <strain evidence="4">ICMP 16352</strain>
    </source>
</reference>
<evidence type="ECO:0000256" key="2">
    <source>
        <dbReference type="SAM" id="SignalP"/>
    </source>
</evidence>
<dbReference type="SUPFAM" id="SSF52317">
    <property type="entry name" value="Class I glutamine amidotransferase-like"/>
    <property type="match status" value="1"/>
</dbReference>
<name>A0AA39UJA7_9AGAR</name>
<dbReference type="Proteomes" id="UP001175227">
    <property type="component" value="Unassembled WGS sequence"/>
</dbReference>
<organism evidence="4 5">
    <name type="scientific">Armillaria novae-zelandiae</name>
    <dbReference type="NCBI Taxonomy" id="153914"/>
    <lineage>
        <taxon>Eukaryota</taxon>
        <taxon>Fungi</taxon>
        <taxon>Dikarya</taxon>
        <taxon>Basidiomycota</taxon>
        <taxon>Agaricomycotina</taxon>
        <taxon>Agaricomycetes</taxon>
        <taxon>Agaricomycetidae</taxon>
        <taxon>Agaricales</taxon>
        <taxon>Marasmiineae</taxon>
        <taxon>Physalacriaceae</taxon>
        <taxon>Armillaria</taxon>
    </lineage>
</organism>
<sequence length="346" mass="36691">MTHPSDDTINAHSAGACVMGCFQCLCSTLLLTCATPAFGETAKALVYTATAGFRHDSIPTAVQALRARGSALNLDFQNTEDKGVFTDQGLEGYDIVIFLSTTGEVLDDTGKTAFQKYLNNGGNFVGIHSASDTLNTTAFYGNELGAYFDYHPELQNATIVVLDASHPSTENLPTDWPVRDEMYNFKSDPRSVGAIVILTVDESSYTDDGTRRFNQGEPHPIAWYQEHGAGVVSGGTAGRSFYTSLGHLNESWEDELFMNHIMGGIQWTLQANTTRAFNSSALVGNGGASSSASASVSQSPSSTSSISGTASASSSAVVRFAETSSITFTAVLGVIISIVVIWPATL</sequence>
<feature type="signal peptide" evidence="2">
    <location>
        <begin position="1"/>
        <end position="39"/>
    </location>
</feature>
<keyword evidence="1" id="KW-0812">Transmembrane</keyword>
<keyword evidence="1" id="KW-0472">Membrane</keyword>
<keyword evidence="2" id="KW-0732">Signal</keyword>
<feature type="domain" description="ThuA-like" evidence="3">
    <location>
        <begin position="43"/>
        <end position="268"/>
    </location>
</feature>
<dbReference type="Gene3D" id="3.40.50.880">
    <property type="match status" value="1"/>
</dbReference>
<dbReference type="InterPro" id="IPR029062">
    <property type="entry name" value="Class_I_gatase-like"/>
</dbReference>
<keyword evidence="5" id="KW-1185">Reference proteome</keyword>
<dbReference type="PANTHER" id="PTHR40469:SF2">
    <property type="entry name" value="GALACTOSE-BINDING DOMAIN-LIKE SUPERFAMILY PROTEIN"/>
    <property type="match status" value="1"/>
</dbReference>
<evidence type="ECO:0000259" key="3">
    <source>
        <dbReference type="Pfam" id="PF06283"/>
    </source>
</evidence>
<dbReference type="EMBL" id="JAUEPR010000005">
    <property type="protein sequence ID" value="KAK0485099.1"/>
    <property type="molecule type" value="Genomic_DNA"/>
</dbReference>
<evidence type="ECO:0000313" key="4">
    <source>
        <dbReference type="EMBL" id="KAK0485099.1"/>
    </source>
</evidence>
<feature type="transmembrane region" description="Helical" evidence="1">
    <location>
        <begin position="326"/>
        <end position="345"/>
    </location>
</feature>
<gene>
    <name evidence="4" type="ORF">IW261DRAFT_1460476</name>
</gene>
<dbReference type="AlphaFoldDB" id="A0AA39UJA7"/>
<accession>A0AA39UJA7</accession>
<feature type="chain" id="PRO_5041306011" evidence="2">
    <location>
        <begin position="40"/>
        <end position="346"/>
    </location>
</feature>
<comment type="caution">
    <text evidence="4">The sequence shown here is derived from an EMBL/GenBank/DDBJ whole genome shotgun (WGS) entry which is preliminary data.</text>
</comment>
<evidence type="ECO:0000313" key="5">
    <source>
        <dbReference type="Proteomes" id="UP001175227"/>
    </source>
</evidence>